<dbReference type="EMBL" id="LVJI01000016">
    <property type="protein sequence ID" value="OAB45726.1"/>
    <property type="molecule type" value="Genomic_DNA"/>
</dbReference>
<dbReference type="Pfam" id="PF07833">
    <property type="entry name" value="Cu_amine_oxidN1"/>
    <property type="match status" value="1"/>
</dbReference>
<accession>A0A168NEZ5</accession>
<proteinExistence type="predicted"/>
<evidence type="ECO:0000313" key="2">
    <source>
        <dbReference type="EMBL" id="OAB45726.1"/>
    </source>
</evidence>
<comment type="caution">
    <text evidence="2">The sequence shown here is derived from an EMBL/GenBank/DDBJ whole genome shotgun (WGS) entry which is preliminary data.</text>
</comment>
<sequence>MKLTKETIIGMVLGSALTLSLTAGINYVSAIGATKQIEANFNNIKVNVEGKKLDLSDAKGNKLEPFIVQGTTYLPVRAIAEGIGKSVEWDMKTNTININHRKQTNDLNYIAAETVKNQGLEQQIIKALKMDDSEAKETRYYYNYIDLNGDGIKEVFVQLVGPYTSGTGGDIGLIFQQKNNGFHLVQQFSLIRNPIIISNEKTNGWNNMILEVSGGGITAQRVELKFNGTKYPNPSDGIELKKNTKVKGTGIIKNDIAADWETGKALYLK</sequence>
<dbReference type="Proteomes" id="UP000077355">
    <property type="component" value="Unassembled WGS sequence"/>
</dbReference>
<organism evidence="2 3">
    <name type="scientific">Paenibacillus antarcticus</name>
    <dbReference type="NCBI Taxonomy" id="253703"/>
    <lineage>
        <taxon>Bacteria</taxon>
        <taxon>Bacillati</taxon>
        <taxon>Bacillota</taxon>
        <taxon>Bacilli</taxon>
        <taxon>Bacillales</taxon>
        <taxon>Paenibacillaceae</taxon>
        <taxon>Paenibacillus</taxon>
    </lineage>
</organism>
<keyword evidence="3" id="KW-1185">Reference proteome</keyword>
<dbReference type="AlphaFoldDB" id="A0A168NEZ5"/>
<feature type="domain" description="Copper amine oxidase-like N-terminal" evidence="1">
    <location>
        <begin position="63"/>
        <end position="115"/>
    </location>
</feature>
<dbReference type="RefSeq" id="WP_068650005.1">
    <property type="nucleotide sequence ID" value="NZ_CP043611.1"/>
</dbReference>
<gene>
    <name evidence="2" type="ORF">PBAT_12520</name>
</gene>
<evidence type="ECO:0000259" key="1">
    <source>
        <dbReference type="Pfam" id="PF07833"/>
    </source>
</evidence>
<evidence type="ECO:0000313" key="3">
    <source>
        <dbReference type="Proteomes" id="UP000077355"/>
    </source>
</evidence>
<name>A0A168NEZ5_9BACL</name>
<dbReference type="SUPFAM" id="SSF55383">
    <property type="entry name" value="Copper amine oxidase, domain N"/>
    <property type="match status" value="1"/>
</dbReference>
<dbReference type="InterPro" id="IPR036582">
    <property type="entry name" value="Mao_N_sf"/>
</dbReference>
<dbReference type="InterPro" id="IPR012854">
    <property type="entry name" value="Cu_amine_oxidase-like_N"/>
</dbReference>
<protein>
    <recommendedName>
        <fullName evidence="1">Copper amine oxidase-like N-terminal domain-containing protein</fullName>
    </recommendedName>
</protein>
<reference evidence="2 3" key="1">
    <citation type="submission" date="2016-03" db="EMBL/GenBank/DDBJ databases">
        <title>Draft genome sequence of Paenibacillus antarcticus CECT 5836.</title>
        <authorList>
            <person name="Shin S.-K."/>
            <person name="Yi H."/>
        </authorList>
    </citation>
    <scope>NUCLEOTIDE SEQUENCE [LARGE SCALE GENOMIC DNA]</scope>
    <source>
        <strain evidence="2 3">CECT 5836</strain>
    </source>
</reference>